<sequence>MVFDLAHVYWACGGKLGFGNEPESAIEPPVNSLGSWIFVVITGGMFLIGTIVPLALYQDWGRRVPAWMLSWCCWIAAVILLLRGVSAWIDTALRGTGLVRNGLTGLTYKQETGLAHPSLYTLCSTSAIDSYFAIGGAIFLVVAITHRRSRRGAAVESAAAVRGTVAHDAA</sequence>
<feature type="transmembrane region" description="Helical" evidence="1">
    <location>
        <begin position="36"/>
        <end position="57"/>
    </location>
</feature>
<dbReference type="EMBL" id="JAAGKO020000006">
    <property type="protein sequence ID" value="MDI5962451.1"/>
    <property type="molecule type" value="Genomic_DNA"/>
</dbReference>
<dbReference type="AlphaFoldDB" id="A0AA90K6P2"/>
<feature type="transmembrane region" description="Helical" evidence="1">
    <location>
        <begin position="69"/>
        <end position="89"/>
    </location>
</feature>
<accession>A0AA90K6P2</accession>
<comment type="caution">
    <text evidence="3">The sequence shown here is derived from an EMBL/GenBank/DDBJ whole genome shotgun (WGS) entry which is preliminary data.</text>
</comment>
<name>A0AA90K6P2_9ACTN</name>
<evidence type="ECO:0000313" key="2">
    <source>
        <dbReference type="EMBL" id="MDI5962451.1"/>
    </source>
</evidence>
<dbReference type="Pfam" id="PF13160">
    <property type="entry name" value="DUF3995"/>
    <property type="match status" value="1"/>
</dbReference>
<feature type="transmembrane region" description="Helical" evidence="1">
    <location>
        <begin position="119"/>
        <end position="144"/>
    </location>
</feature>
<keyword evidence="1" id="KW-0812">Transmembrane</keyword>
<keyword evidence="1" id="KW-1133">Transmembrane helix</keyword>
<evidence type="ECO:0000313" key="4">
    <source>
        <dbReference type="Proteomes" id="UP001156398"/>
    </source>
</evidence>
<dbReference type="Proteomes" id="UP001156398">
    <property type="component" value="Unassembled WGS sequence"/>
</dbReference>
<dbReference type="InterPro" id="IPR025058">
    <property type="entry name" value="DUF3995"/>
</dbReference>
<dbReference type="EMBL" id="JABXJJ020000001">
    <property type="protein sequence ID" value="MDI5967963.1"/>
    <property type="molecule type" value="Genomic_DNA"/>
</dbReference>
<evidence type="ECO:0000256" key="1">
    <source>
        <dbReference type="SAM" id="Phobius"/>
    </source>
</evidence>
<protein>
    <submittedName>
        <fullName evidence="3">DUF3995 domain-containing protein</fullName>
    </submittedName>
</protein>
<dbReference type="RefSeq" id="WP_271313426.1">
    <property type="nucleotide sequence ID" value="NZ_JAAGKO020000006.1"/>
</dbReference>
<proteinExistence type="predicted"/>
<evidence type="ECO:0000313" key="3">
    <source>
        <dbReference type="EMBL" id="MDI5967963.1"/>
    </source>
</evidence>
<organism evidence="3">
    <name type="scientific">Streptantibioticus silvisoli</name>
    <dbReference type="NCBI Taxonomy" id="2705255"/>
    <lineage>
        <taxon>Bacteria</taxon>
        <taxon>Bacillati</taxon>
        <taxon>Actinomycetota</taxon>
        <taxon>Actinomycetes</taxon>
        <taxon>Kitasatosporales</taxon>
        <taxon>Streptomycetaceae</taxon>
        <taxon>Streptantibioticus</taxon>
    </lineage>
</organism>
<gene>
    <name evidence="2" type="ORF">POF43_006945</name>
    <name evidence="3" type="ORF">POF50_001115</name>
</gene>
<keyword evidence="1" id="KW-0472">Membrane</keyword>
<keyword evidence="4" id="KW-1185">Reference proteome</keyword>
<reference evidence="3 4" key="1">
    <citation type="submission" date="2023-05" db="EMBL/GenBank/DDBJ databases">
        <title>Streptantibioticus silvisoli sp. nov., acidotolerant actinomycetes 1 from pine litter.</title>
        <authorList>
            <person name="Swiecimska M."/>
            <person name="Golinska P."/>
            <person name="Sangal V."/>
            <person name="Wachnowicz B."/>
            <person name="Goodfellow M."/>
        </authorList>
    </citation>
    <scope>NUCLEOTIDE SEQUENCE</scope>
    <source>
        <strain evidence="3">SL13</strain>
        <strain evidence="2 4">SL54</strain>
    </source>
</reference>